<evidence type="ECO:0008006" key="3">
    <source>
        <dbReference type="Google" id="ProtNLM"/>
    </source>
</evidence>
<name>A0A0G0AU44_9BACT</name>
<comment type="caution">
    <text evidence="1">The sequence shown here is derived from an EMBL/GenBank/DDBJ whole genome shotgun (WGS) entry which is preliminary data.</text>
</comment>
<dbReference type="AlphaFoldDB" id="A0A0G0AU44"/>
<proteinExistence type="predicted"/>
<dbReference type="EMBL" id="LBOG01000004">
    <property type="protein sequence ID" value="KKP30105.1"/>
    <property type="molecule type" value="Genomic_DNA"/>
</dbReference>
<organism evidence="1 2">
    <name type="scientific">Candidatus Nomurabacteria bacterium GW2011_GWF1_31_48</name>
    <dbReference type="NCBI Taxonomy" id="1618767"/>
    <lineage>
        <taxon>Bacteria</taxon>
        <taxon>Candidatus Nomuraibacteriota</taxon>
    </lineage>
</organism>
<evidence type="ECO:0000313" key="2">
    <source>
        <dbReference type="Proteomes" id="UP000034934"/>
    </source>
</evidence>
<protein>
    <recommendedName>
        <fullName evidence="3">Topoisomerase protein</fullName>
    </recommendedName>
</protein>
<dbReference type="Proteomes" id="UP000034934">
    <property type="component" value="Unassembled WGS sequence"/>
</dbReference>
<evidence type="ECO:0000313" key="1">
    <source>
        <dbReference type="EMBL" id="KKP30105.1"/>
    </source>
</evidence>
<accession>A0A0G0AU44</accession>
<reference evidence="1 2" key="1">
    <citation type="journal article" date="2015" name="Nature">
        <title>rRNA introns, odd ribosomes, and small enigmatic genomes across a large radiation of phyla.</title>
        <authorList>
            <person name="Brown C.T."/>
            <person name="Hug L.A."/>
            <person name="Thomas B.C."/>
            <person name="Sharon I."/>
            <person name="Castelle C.J."/>
            <person name="Singh A."/>
            <person name="Wilkins M.J."/>
            <person name="Williams K.H."/>
            <person name="Banfield J.F."/>
        </authorList>
    </citation>
    <scope>NUCLEOTIDE SEQUENCE [LARGE SCALE GENOMIC DNA]</scope>
</reference>
<sequence>MSYINNIPTHSDGDPCPACGCGDKSKGGKLRLIKTKDGSRLFLGCNRYPNCKYTVSAYYTSENLDLQIERELEEEERELRNAFE</sequence>
<gene>
    <name evidence="1" type="ORF">UR19_C0004G0013</name>
</gene>